<evidence type="ECO:0000256" key="3">
    <source>
        <dbReference type="ARBA" id="ARBA00022692"/>
    </source>
</evidence>
<feature type="transmembrane region" description="Helical" evidence="6">
    <location>
        <begin position="300"/>
        <end position="320"/>
    </location>
</feature>
<evidence type="ECO:0000313" key="9">
    <source>
        <dbReference type="Proteomes" id="UP000198908"/>
    </source>
</evidence>
<sequence>MKNLSAPSSPDTSAQPGGRSQAAIVVFVLLPFTLAHFLSYLYRNVNAVVYPDLARELGLNANALGWLTSAYLLAFALAQLPIGVALDRYGCRRGQAPLMLIAASGSVVFAYAHSLSMLAIGRGLIGFGVAGSLMAAIKASSQWLPRERLSLATATLLAVGGFGAMASTTPMQVALRHLDWRQVFVVLGMCTVAVSALIYFAVPEPRPVAQTARLGDMWRDIGQLFRSSSFWRISLYSIFAHATYMAVQGLWMGAWLRDAGGLDSARAADVLLAGTVTMIAGSLCFGWLTDWLKRFGVNPITVCGGGIAVFLVCQALMIWGHGRSPLLLACGFTFFGTAATMNYAIIAQSVPAHLTGRVSTSFNLLVFLLAFVIQAALGAVIAHWPSQGGAYPVQAYQWAFGINLALQCPGLLLWLTFRPWARERTAVV</sequence>
<evidence type="ECO:0000259" key="7">
    <source>
        <dbReference type="PROSITE" id="PS50850"/>
    </source>
</evidence>
<name>A0A1G6TXW1_9BURK</name>
<dbReference type="InterPro" id="IPR020846">
    <property type="entry name" value="MFS_dom"/>
</dbReference>
<protein>
    <submittedName>
        <fullName evidence="8">Predicted arabinose efflux permease, MFS family</fullName>
    </submittedName>
</protein>
<gene>
    <name evidence="8" type="ORF">SAMN05421548_1185</name>
</gene>
<dbReference type="InterPro" id="IPR011701">
    <property type="entry name" value="MFS"/>
</dbReference>
<feature type="domain" description="Major facilitator superfamily (MFS) profile" evidence="7">
    <location>
        <begin position="28"/>
        <end position="422"/>
    </location>
</feature>
<keyword evidence="4 6" id="KW-1133">Transmembrane helix</keyword>
<dbReference type="RefSeq" id="WP_091999725.1">
    <property type="nucleotide sequence ID" value="NZ_FMYQ01000018.1"/>
</dbReference>
<evidence type="ECO:0000256" key="5">
    <source>
        <dbReference type="ARBA" id="ARBA00023136"/>
    </source>
</evidence>
<dbReference type="GO" id="GO:0022857">
    <property type="term" value="F:transmembrane transporter activity"/>
    <property type="evidence" value="ECO:0007669"/>
    <property type="project" value="InterPro"/>
</dbReference>
<feature type="transmembrane region" description="Helical" evidence="6">
    <location>
        <begin position="119"/>
        <end position="137"/>
    </location>
</feature>
<comment type="subcellular location">
    <subcellularLocation>
        <location evidence="1">Cell membrane</location>
        <topology evidence="1">Multi-pass membrane protein</topology>
    </subcellularLocation>
</comment>
<dbReference type="SUPFAM" id="SSF103473">
    <property type="entry name" value="MFS general substrate transporter"/>
    <property type="match status" value="1"/>
</dbReference>
<evidence type="ECO:0000256" key="1">
    <source>
        <dbReference type="ARBA" id="ARBA00004651"/>
    </source>
</evidence>
<dbReference type="STRING" id="416944.SAMN05421548_1185"/>
<keyword evidence="3 6" id="KW-0812">Transmembrane</keyword>
<feature type="transmembrane region" description="Helical" evidence="6">
    <location>
        <begin position="180"/>
        <end position="202"/>
    </location>
</feature>
<dbReference type="InterPro" id="IPR036259">
    <property type="entry name" value="MFS_trans_sf"/>
</dbReference>
<organism evidence="8 9">
    <name type="scientific">Paraburkholderia lycopersici</name>
    <dbReference type="NCBI Taxonomy" id="416944"/>
    <lineage>
        <taxon>Bacteria</taxon>
        <taxon>Pseudomonadati</taxon>
        <taxon>Pseudomonadota</taxon>
        <taxon>Betaproteobacteria</taxon>
        <taxon>Burkholderiales</taxon>
        <taxon>Burkholderiaceae</taxon>
        <taxon>Paraburkholderia</taxon>
    </lineage>
</organism>
<evidence type="ECO:0000256" key="2">
    <source>
        <dbReference type="ARBA" id="ARBA00022475"/>
    </source>
</evidence>
<dbReference type="AlphaFoldDB" id="A0A1G6TXW1"/>
<dbReference type="Gene3D" id="1.20.1250.20">
    <property type="entry name" value="MFS general substrate transporter like domains"/>
    <property type="match status" value="1"/>
</dbReference>
<reference evidence="9" key="1">
    <citation type="submission" date="2016-09" db="EMBL/GenBank/DDBJ databases">
        <authorList>
            <person name="Varghese N."/>
            <person name="Submissions S."/>
        </authorList>
    </citation>
    <scope>NUCLEOTIDE SEQUENCE [LARGE SCALE GENOMIC DNA]</scope>
    <source>
        <strain evidence="9">TNe-862</strain>
    </source>
</reference>
<proteinExistence type="predicted"/>
<feature type="transmembrane region" description="Helical" evidence="6">
    <location>
        <begin position="326"/>
        <end position="350"/>
    </location>
</feature>
<dbReference type="GO" id="GO:0005886">
    <property type="term" value="C:plasma membrane"/>
    <property type="evidence" value="ECO:0007669"/>
    <property type="project" value="UniProtKB-SubCell"/>
</dbReference>
<dbReference type="PROSITE" id="PS50850">
    <property type="entry name" value="MFS"/>
    <property type="match status" value="1"/>
</dbReference>
<feature type="transmembrane region" description="Helical" evidence="6">
    <location>
        <begin position="396"/>
        <end position="415"/>
    </location>
</feature>
<dbReference type="EMBL" id="FMYQ01000018">
    <property type="protein sequence ID" value="SDD33918.1"/>
    <property type="molecule type" value="Genomic_DNA"/>
</dbReference>
<dbReference type="Proteomes" id="UP000198908">
    <property type="component" value="Unassembled WGS sequence"/>
</dbReference>
<keyword evidence="5 6" id="KW-0472">Membrane</keyword>
<keyword evidence="2" id="KW-1003">Cell membrane</keyword>
<dbReference type="PANTHER" id="PTHR43124:SF3">
    <property type="entry name" value="CHLORAMPHENICOL EFFLUX PUMP RV0191"/>
    <property type="match status" value="1"/>
</dbReference>
<dbReference type="Pfam" id="PF07690">
    <property type="entry name" value="MFS_1"/>
    <property type="match status" value="1"/>
</dbReference>
<evidence type="ECO:0000256" key="4">
    <source>
        <dbReference type="ARBA" id="ARBA00022989"/>
    </source>
</evidence>
<dbReference type="InterPro" id="IPR050189">
    <property type="entry name" value="MFS_Efflux_Transporters"/>
</dbReference>
<evidence type="ECO:0000256" key="6">
    <source>
        <dbReference type="SAM" id="Phobius"/>
    </source>
</evidence>
<keyword evidence="9" id="KW-1185">Reference proteome</keyword>
<feature type="transmembrane region" description="Helical" evidence="6">
    <location>
        <begin position="21"/>
        <end position="43"/>
    </location>
</feature>
<dbReference type="OrthoDB" id="5291895at2"/>
<feature type="transmembrane region" description="Helical" evidence="6">
    <location>
        <begin position="362"/>
        <end position="384"/>
    </location>
</feature>
<feature type="transmembrane region" description="Helical" evidence="6">
    <location>
        <begin position="268"/>
        <end position="288"/>
    </location>
</feature>
<feature type="transmembrane region" description="Helical" evidence="6">
    <location>
        <begin position="149"/>
        <end position="168"/>
    </location>
</feature>
<accession>A0A1G6TXW1</accession>
<feature type="transmembrane region" description="Helical" evidence="6">
    <location>
        <begin position="233"/>
        <end position="256"/>
    </location>
</feature>
<evidence type="ECO:0000313" key="8">
    <source>
        <dbReference type="EMBL" id="SDD33918.1"/>
    </source>
</evidence>
<dbReference type="PANTHER" id="PTHR43124">
    <property type="entry name" value="PURINE EFFLUX PUMP PBUE"/>
    <property type="match status" value="1"/>
</dbReference>
<feature type="transmembrane region" description="Helical" evidence="6">
    <location>
        <begin position="63"/>
        <end position="84"/>
    </location>
</feature>